<sequence>MSNAAPSRTRDDVIRWGVWKMLWTIAVGTVAPGVRLKIVRHVKFPRRGPMLMVSNHPCPWDVMMVPFSNLRQTHILGTDQLLRVPYFGWMMPYFSMIPFKKGMKDPAALIEVERRIRRGDAVLVFPEGDRTWTGRTNPIKPGIGRMAKRLGVPVGFVRVSTGHMQWPRWAKYPRSIPLVIEHVALKHYGDEVSAEQITEDVAKYVSVDPYQVQIPPRSFGSRLAYGLPEFMWACPQCFGRSSLELVPNDDDSVSCNGCNARWRVDLACWLRGEGGPALDMHIDEAYQRVLEHFGELPVLDNNRYAADGVAIECEAELHQIHYGQVEPEALGLGRVEVFRDRVRFTDHSRDESIEISFEHVRAVLLQVGNKLQIRTAEDNFQISPIEHSTNMWKHFLDRHIGAYRSRN</sequence>
<dbReference type="Proteomes" id="UP000031599">
    <property type="component" value="Unassembled WGS sequence"/>
</dbReference>
<dbReference type="AlphaFoldDB" id="A0A0C2A6F3"/>
<evidence type="ECO:0000313" key="6">
    <source>
        <dbReference type="Proteomes" id="UP000031599"/>
    </source>
</evidence>
<gene>
    <name evidence="5" type="ORF">DB30_06574</name>
</gene>
<evidence type="ECO:0000256" key="3">
    <source>
        <dbReference type="ARBA" id="ARBA00023315"/>
    </source>
</evidence>
<name>A0A0C2A6F3_9BACT</name>
<accession>A0A0C2A6F3</accession>
<dbReference type="CDD" id="cd07989">
    <property type="entry name" value="LPLAT_AGPAT-like"/>
    <property type="match status" value="1"/>
</dbReference>
<evidence type="ECO:0000259" key="4">
    <source>
        <dbReference type="SMART" id="SM00563"/>
    </source>
</evidence>
<dbReference type="RefSeq" id="WP_052546527.1">
    <property type="nucleotide sequence ID" value="NZ_JMCC02000007.1"/>
</dbReference>
<keyword evidence="3 5" id="KW-0012">Acyltransferase</keyword>
<comment type="pathway">
    <text evidence="1">Lipid metabolism.</text>
</comment>
<keyword evidence="2 5" id="KW-0808">Transferase</keyword>
<evidence type="ECO:0000256" key="1">
    <source>
        <dbReference type="ARBA" id="ARBA00005189"/>
    </source>
</evidence>
<protein>
    <submittedName>
        <fullName evidence="5">1-acyl-sn-glycerol-3-phosphate acyltransferase</fullName>
    </submittedName>
</protein>
<dbReference type="EMBL" id="JMCC02000007">
    <property type="protein sequence ID" value="KIG18963.1"/>
    <property type="molecule type" value="Genomic_DNA"/>
</dbReference>
<dbReference type="GO" id="GO:0003841">
    <property type="term" value="F:1-acylglycerol-3-phosphate O-acyltransferase activity"/>
    <property type="evidence" value="ECO:0007669"/>
    <property type="project" value="TreeGrafter"/>
</dbReference>
<dbReference type="SUPFAM" id="SSF69593">
    <property type="entry name" value="Glycerol-3-phosphate (1)-acyltransferase"/>
    <property type="match status" value="1"/>
</dbReference>
<dbReference type="GO" id="GO:0006654">
    <property type="term" value="P:phosphatidic acid biosynthetic process"/>
    <property type="evidence" value="ECO:0007669"/>
    <property type="project" value="TreeGrafter"/>
</dbReference>
<dbReference type="SMART" id="SM00563">
    <property type="entry name" value="PlsC"/>
    <property type="match status" value="1"/>
</dbReference>
<evidence type="ECO:0000256" key="2">
    <source>
        <dbReference type="ARBA" id="ARBA00022679"/>
    </source>
</evidence>
<organism evidence="5 6">
    <name type="scientific">Enhygromyxa salina</name>
    <dbReference type="NCBI Taxonomy" id="215803"/>
    <lineage>
        <taxon>Bacteria</taxon>
        <taxon>Pseudomonadati</taxon>
        <taxon>Myxococcota</taxon>
        <taxon>Polyangia</taxon>
        <taxon>Nannocystales</taxon>
        <taxon>Nannocystaceae</taxon>
        <taxon>Enhygromyxa</taxon>
    </lineage>
</organism>
<proteinExistence type="predicted"/>
<dbReference type="PANTHER" id="PTHR10434">
    <property type="entry name" value="1-ACYL-SN-GLYCEROL-3-PHOSPHATE ACYLTRANSFERASE"/>
    <property type="match status" value="1"/>
</dbReference>
<reference evidence="5 6" key="1">
    <citation type="submission" date="2014-12" db="EMBL/GenBank/DDBJ databases">
        <title>Genome assembly of Enhygromyxa salina DSM 15201.</title>
        <authorList>
            <person name="Sharma G."/>
            <person name="Subramanian S."/>
        </authorList>
    </citation>
    <scope>NUCLEOTIDE SEQUENCE [LARGE SCALE GENOMIC DNA]</scope>
    <source>
        <strain evidence="5 6">DSM 15201</strain>
    </source>
</reference>
<dbReference type="Pfam" id="PF01553">
    <property type="entry name" value="Acyltransferase"/>
    <property type="match status" value="1"/>
</dbReference>
<dbReference type="PANTHER" id="PTHR10434:SF11">
    <property type="entry name" value="1-ACYL-SN-GLYCEROL-3-PHOSPHATE ACYLTRANSFERASE"/>
    <property type="match status" value="1"/>
</dbReference>
<dbReference type="InterPro" id="IPR002123">
    <property type="entry name" value="Plipid/glycerol_acylTrfase"/>
</dbReference>
<feature type="domain" description="Phospholipid/glycerol acyltransferase" evidence="4">
    <location>
        <begin position="50"/>
        <end position="159"/>
    </location>
</feature>
<comment type="caution">
    <text evidence="5">The sequence shown here is derived from an EMBL/GenBank/DDBJ whole genome shotgun (WGS) entry which is preliminary data.</text>
</comment>
<evidence type="ECO:0000313" key="5">
    <source>
        <dbReference type="EMBL" id="KIG18963.1"/>
    </source>
</evidence>